<dbReference type="Pfam" id="PF12277">
    <property type="entry name" value="DUF3618"/>
    <property type="match status" value="1"/>
</dbReference>
<gene>
    <name evidence="2" type="ORF">IAI60_01710</name>
</gene>
<dbReference type="Proteomes" id="UP001518990">
    <property type="component" value="Unassembled WGS sequence"/>
</dbReference>
<evidence type="ECO:0000313" key="3">
    <source>
        <dbReference type="Proteomes" id="UP001518990"/>
    </source>
</evidence>
<feature type="compositionally biased region" description="Basic and acidic residues" evidence="1">
    <location>
        <begin position="355"/>
        <end position="367"/>
    </location>
</feature>
<evidence type="ECO:0000313" key="2">
    <source>
        <dbReference type="EMBL" id="MBO1073320.1"/>
    </source>
</evidence>
<protein>
    <submittedName>
        <fullName evidence="2">DUF3618 domain-containing protein</fullName>
    </submittedName>
</protein>
<proteinExistence type="predicted"/>
<feature type="region of interest" description="Disordered" evidence="1">
    <location>
        <begin position="101"/>
        <end position="130"/>
    </location>
</feature>
<dbReference type="RefSeq" id="WP_207444922.1">
    <property type="nucleotide sequence ID" value="NZ_CP061091.1"/>
</dbReference>
<name>A0ABS3K7B2_9PROT</name>
<accession>A0ABS3K7B2</accession>
<keyword evidence="3" id="KW-1185">Reference proteome</keyword>
<dbReference type="EMBL" id="JACTNF010000001">
    <property type="protein sequence ID" value="MBO1073320.1"/>
    <property type="molecule type" value="Genomic_DNA"/>
</dbReference>
<sequence length="367" mass="37277">MSDSSHSDTRSAADIEADVEQTRARVTQTIDALRDSMSPGQIMDQVVDYARGSGGAEFVRNLGTSVRDNPLPVLLIGAGIGWMLLGSQNRTAPHQQAVPLQPQRALPPPSPSTRMHVVHQASGPGITDRVSDATASLRDGAEGVASSVGSAIGSAASSARDALGAAASAASDAASSMAGAASGMAGSVGDALGSANDTARAYRHDATHMAGQGWNSAMGSASQYGGQMSHGLNRMASEQPLLLGALGLAVGAALGALLPRTQTEDRLMGDASDAMTSQLGGMAQEQYEQAKEVVTDRVQEVRSKLSGSAPSASSLGDTVADVARGVRETVTDAARDLGDTAKSGIDKGAAQAGLEKQDKTDDKAARI</sequence>
<comment type="caution">
    <text evidence="2">The sequence shown here is derived from an EMBL/GenBank/DDBJ whole genome shotgun (WGS) entry which is preliminary data.</text>
</comment>
<evidence type="ECO:0000256" key="1">
    <source>
        <dbReference type="SAM" id="MobiDB-lite"/>
    </source>
</evidence>
<reference evidence="2 3" key="1">
    <citation type="submission" date="2020-09" db="EMBL/GenBank/DDBJ databases">
        <title>Roseomonas.</title>
        <authorList>
            <person name="Zhu W."/>
        </authorList>
    </citation>
    <scope>NUCLEOTIDE SEQUENCE [LARGE SCALE GENOMIC DNA]</scope>
    <source>
        <strain evidence="2 3">1311</strain>
    </source>
</reference>
<feature type="region of interest" description="Disordered" evidence="1">
    <location>
        <begin position="334"/>
        <end position="367"/>
    </location>
</feature>
<dbReference type="InterPro" id="IPR022062">
    <property type="entry name" value="DUF3618"/>
</dbReference>
<organism evidence="2 3">
    <name type="scientific">Roseomonas marmotae</name>
    <dbReference type="NCBI Taxonomy" id="2768161"/>
    <lineage>
        <taxon>Bacteria</taxon>
        <taxon>Pseudomonadati</taxon>
        <taxon>Pseudomonadota</taxon>
        <taxon>Alphaproteobacteria</taxon>
        <taxon>Acetobacterales</taxon>
        <taxon>Roseomonadaceae</taxon>
        <taxon>Roseomonas</taxon>
    </lineage>
</organism>